<gene>
    <name evidence="4" type="ORF">RB624_01705</name>
</gene>
<evidence type="ECO:0000313" key="4">
    <source>
        <dbReference type="EMBL" id="MDQ4624593.1"/>
    </source>
</evidence>
<evidence type="ECO:0000259" key="2">
    <source>
        <dbReference type="Pfam" id="PF04293"/>
    </source>
</evidence>
<evidence type="ECO:0000256" key="1">
    <source>
        <dbReference type="SAM" id="MobiDB-lite"/>
    </source>
</evidence>
<evidence type="ECO:0000259" key="3">
    <source>
        <dbReference type="Pfam" id="PF24755"/>
    </source>
</evidence>
<organism evidence="4 5">
    <name type="scientific">Janthinobacterium lividum</name>
    <dbReference type="NCBI Taxonomy" id="29581"/>
    <lineage>
        <taxon>Bacteria</taxon>
        <taxon>Pseudomonadati</taxon>
        <taxon>Pseudomonadota</taxon>
        <taxon>Betaproteobacteria</taxon>
        <taxon>Burkholderiales</taxon>
        <taxon>Oxalobacteraceae</taxon>
        <taxon>Janthinobacterium</taxon>
    </lineage>
</organism>
<protein>
    <submittedName>
        <fullName evidence="4">SpoVR family protein</fullName>
    </submittedName>
</protein>
<dbReference type="InterPro" id="IPR057008">
    <property type="entry name" value="SpoVR-like_C"/>
</dbReference>
<dbReference type="InterPro" id="IPR007390">
    <property type="entry name" value="Spore_V_R"/>
</dbReference>
<dbReference type="EMBL" id="JAVFKP010000001">
    <property type="protein sequence ID" value="MDQ4624593.1"/>
    <property type="molecule type" value="Genomic_DNA"/>
</dbReference>
<feature type="domain" description="SpoVR-like C-terminal" evidence="3">
    <location>
        <begin position="419"/>
        <end position="464"/>
    </location>
</feature>
<sequence length="499" mass="56288">MTQPDAQRHGDTAGLDSYAARIEALARELGLAFAPVEFELVPDSFMAEIAIYGLPVRMRHWSFGVRYIHQLVHQKMGNSHMFEVMFPGDPCHAYMAEHNSVAENTLVTAHVLGHADFASRNALFLRFGAMAGQHILEQSAARAQRLEMALQRHGQEQVEAVLDAALALEQHVDIHAELHRPPYAASGPACVAGTRDRTSDDAPFARRYRRLPGEAAARAAHEAARARVTQRPLLPPQPEYDLLWFIAQHGPELADWERDIFLAVREESFYFYPVYACQIMNEGWASYWHARLLREADFLPPALYLSAIKSHSDVVRPYAGEHQQALAVNPYHLGFCMWEHIIEREGLARARQICRDDDDCSFIRNYLDGELADRLGLFVHESRRDGETRLASRDLRAIREAILAPKYNYGAPCIAVTLLNDDDSLVLRHDHQRDGRGLDLERAEQVLAYIARVWRRPVTLHTADFRGTPRVLRSKTDGVPEPPEPAASSATPTAPPVQR</sequence>
<name>A0ABU0XM45_9BURK</name>
<reference evidence="4 5" key="1">
    <citation type="submission" date="2023-08" db="EMBL/GenBank/DDBJ databases">
        <title>Draft genome sequence of Janthinobacterium lividum.</title>
        <authorList>
            <person name="Chun B.H."/>
            <person name="Lee Y."/>
        </authorList>
    </citation>
    <scope>NUCLEOTIDE SEQUENCE [LARGE SCALE GENOMIC DNA]</scope>
    <source>
        <strain evidence="4 5">AMJK</strain>
    </source>
</reference>
<feature type="region of interest" description="Disordered" evidence="1">
    <location>
        <begin position="467"/>
        <end position="499"/>
    </location>
</feature>
<dbReference type="PANTHER" id="PTHR30029">
    <property type="entry name" value="STAGE V SPORULATION PROTEIN R"/>
    <property type="match status" value="1"/>
</dbReference>
<dbReference type="Pfam" id="PF04293">
    <property type="entry name" value="SpoVR"/>
    <property type="match status" value="1"/>
</dbReference>
<accession>A0ABU0XM45</accession>
<dbReference type="PANTHER" id="PTHR30029:SF2">
    <property type="entry name" value="STAGE V SPORULATION PROTEIN R"/>
    <property type="match status" value="1"/>
</dbReference>
<dbReference type="InterPro" id="IPR056174">
    <property type="entry name" value="SpoVR_N"/>
</dbReference>
<dbReference type="Proteomes" id="UP001237592">
    <property type="component" value="Unassembled WGS sequence"/>
</dbReference>
<comment type="caution">
    <text evidence="4">The sequence shown here is derived from an EMBL/GenBank/DDBJ whole genome shotgun (WGS) entry which is preliminary data.</text>
</comment>
<feature type="domain" description="SpoVR protein-like N-terminal" evidence="2">
    <location>
        <begin position="14"/>
        <end position="404"/>
    </location>
</feature>
<dbReference type="RefSeq" id="WP_307778082.1">
    <property type="nucleotide sequence ID" value="NZ_JAVFKP010000001.1"/>
</dbReference>
<evidence type="ECO:0000313" key="5">
    <source>
        <dbReference type="Proteomes" id="UP001237592"/>
    </source>
</evidence>
<keyword evidence="5" id="KW-1185">Reference proteome</keyword>
<proteinExistence type="predicted"/>
<dbReference type="Pfam" id="PF24755">
    <property type="entry name" value="SpoVR_C"/>
    <property type="match status" value="1"/>
</dbReference>